<dbReference type="GO" id="GO:0016787">
    <property type="term" value="F:hydrolase activity"/>
    <property type="evidence" value="ECO:0007669"/>
    <property type="project" value="UniProtKB-KW"/>
</dbReference>
<evidence type="ECO:0000256" key="1">
    <source>
        <dbReference type="ARBA" id="ARBA00022801"/>
    </source>
</evidence>
<gene>
    <name evidence="3" type="ORF">H7F16_01330</name>
</gene>
<feature type="domain" description="AB hydrolase-1" evidence="2">
    <location>
        <begin position="16"/>
        <end position="244"/>
    </location>
</feature>
<dbReference type="AlphaFoldDB" id="A0A842I345"/>
<keyword evidence="1 3" id="KW-0378">Hydrolase</keyword>
<protein>
    <submittedName>
        <fullName evidence="3">Alpha/beta fold hydrolase</fullName>
    </submittedName>
</protein>
<dbReference type="InterPro" id="IPR029058">
    <property type="entry name" value="AB_hydrolase_fold"/>
</dbReference>
<organism evidence="3 4">
    <name type="scientific">Paragemmobacter straminiformis</name>
    <dbReference type="NCBI Taxonomy" id="2045119"/>
    <lineage>
        <taxon>Bacteria</taxon>
        <taxon>Pseudomonadati</taxon>
        <taxon>Pseudomonadota</taxon>
        <taxon>Alphaproteobacteria</taxon>
        <taxon>Rhodobacterales</taxon>
        <taxon>Paracoccaceae</taxon>
        <taxon>Paragemmobacter</taxon>
    </lineage>
</organism>
<evidence type="ECO:0000313" key="4">
    <source>
        <dbReference type="Proteomes" id="UP000555411"/>
    </source>
</evidence>
<dbReference type="Gene3D" id="3.40.50.1820">
    <property type="entry name" value="alpha/beta hydrolase"/>
    <property type="match status" value="1"/>
</dbReference>
<name>A0A842I345_9RHOB</name>
<dbReference type="Pfam" id="PF00561">
    <property type="entry name" value="Abhydrolase_1"/>
    <property type="match status" value="1"/>
</dbReference>
<keyword evidence="4" id="KW-1185">Reference proteome</keyword>
<dbReference type="InterPro" id="IPR000073">
    <property type="entry name" value="AB_hydrolase_1"/>
</dbReference>
<accession>A0A842I345</accession>
<comment type="caution">
    <text evidence="3">The sequence shown here is derived from an EMBL/GenBank/DDBJ whole genome shotgun (WGS) entry which is preliminary data.</text>
</comment>
<dbReference type="SUPFAM" id="SSF53474">
    <property type="entry name" value="alpha/beta-Hydrolases"/>
    <property type="match status" value="1"/>
</dbReference>
<evidence type="ECO:0000313" key="3">
    <source>
        <dbReference type="EMBL" id="MBC2834129.1"/>
    </source>
</evidence>
<dbReference type="PANTHER" id="PTHR46118:SF4">
    <property type="entry name" value="PROTEIN ABHD11"/>
    <property type="match status" value="1"/>
</dbReference>
<dbReference type="PANTHER" id="PTHR46118">
    <property type="entry name" value="PROTEIN ABHD11"/>
    <property type="match status" value="1"/>
</dbReference>
<sequence>MLALTRHPAATPTDAPPLVIAHGLFGTGRNWGVIARRLADIRDVCTVDMRNHGDSPRSTTHGYPDLAADLAEVARHIGAPIDLLGHSMGGKAAMQLALTEPALIRRLIVADIAPVAYAHDQTRHIDAMRALDLTGLSTRAEADRRLSAHIDDAGLRAFFLQSLDLKAAGGPRWRLNFDTLAAEMPKIVGWPETSGRFDHPALFLTGSESHYVKAEYRDKIRSLFPKARFARIAGAGHWLHAEKPREFEETVRVFLTAPESAPAPVTA</sequence>
<reference evidence="3 4" key="1">
    <citation type="journal article" date="2017" name="Int. J. Syst. Evol. Microbiol.">
        <title>Gemmobacter straminiformis sp. nov., isolated from an artificial fountain.</title>
        <authorList>
            <person name="Kang J.Y."/>
            <person name="Kim M.J."/>
            <person name="Chun J."/>
            <person name="Son K.P."/>
            <person name="Jahng K.Y."/>
        </authorList>
    </citation>
    <scope>NUCLEOTIDE SEQUENCE [LARGE SCALE GENOMIC DNA]</scope>
    <source>
        <strain evidence="3 4">CAM-8</strain>
    </source>
</reference>
<proteinExistence type="predicted"/>
<dbReference type="EMBL" id="JACLQD010000001">
    <property type="protein sequence ID" value="MBC2834129.1"/>
    <property type="molecule type" value="Genomic_DNA"/>
</dbReference>
<dbReference type="Proteomes" id="UP000555411">
    <property type="component" value="Unassembled WGS sequence"/>
</dbReference>
<dbReference type="RefSeq" id="WP_185795755.1">
    <property type="nucleotide sequence ID" value="NZ_JACLQD010000001.1"/>
</dbReference>
<evidence type="ECO:0000259" key="2">
    <source>
        <dbReference type="Pfam" id="PF00561"/>
    </source>
</evidence>